<evidence type="ECO:0000256" key="2">
    <source>
        <dbReference type="SAM" id="MobiDB-lite"/>
    </source>
</evidence>
<evidence type="ECO:0000313" key="5">
    <source>
        <dbReference type="Proteomes" id="UP001501536"/>
    </source>
</evidence>
<dbReference type="Gene3D" id="1.10.30.50">
    <property type="match status" value="1"/>
</dbReference>
<dbReference type="InterPro" id="IPR003615">
    <property type="entry name" value="HNH_nuc"/>
</dbReference>
<feature type="region of interest" description="Disordered" evidence="2">
    <location>
        <begin position="340"/>
        <end position="405"/>
    </location>
</feature>
<feature type="compositionally biased region" description="Low complexity" evidence="2">
    <location>
        <begin position="746"/>
        <end position="756"/>
    </location>
</feature>
<evidence type="ECO:0000259" key="3">
    <source>
        <dbReference type="SMART" id="SM00507"/>
    </source>
</evidence>
<keyword evidence="5" id="KW-1185">Reference proteome</keyword>
<dbReference type="Pfam" id="PF02720">
    <property type="entry name" value="DUF222"/>
    <property type="match status" value="1"/>
</dbReference>
<protein>
    <recommendedName>
        <fullName evidence="3">HNH nuclease domain-containing protein</fullName>
    </recommendedName>
</protein>
<feature type="region of interest" description="Disordered" evidence="2">
    <location>
        <begin position="799"/>
        <end position="818"/>
    </location>
</feature>
<dbReference type="CDD" id="cd00085">
    <property type="entry name" value="HNHc"/>
    <property type="match status" value="1"/>
</dbReference>
<feature type="domain" description="HNH nuclease" evidence="3">
    <location>
        <begin position="594"/>
        <end position="646"/>
    </location>
</feature>
<dbReference type="InterPro" id="IPR002711">
    <property type="entry name" value="HNH"/>
</dbReference>
<reference evidence="5" key="1">
    <citation type="journal article" date="2019" name="Int. J. Syst. Evol. Microbiol.">
        <title>The Global Catalogue of Microorganisms (GCM) 10K type strain sequencing project: providing services to taxonomists for standard genome sequencing and annotation.</title>
        <authorList>
            <consortium name="The Broad Institute Genomics Platform"/>
            <consortium name="The Broad Institute Genome Sequencing Center for Infectious Disease"/>
            <person name="Wu L."/>
            <person name="Ma J."/>
        </authorList>
    </citation>
    <scope>NUCLEOTIDE SEQUENCE [LARGE SCALE GENOMIC DNA]</scope>
    <source>
        <strain evidence="5">JCM 16961</strain>
    </source>
</reference>
<name>A0ABP7DC24_9MICC</name>
<proteinExistence type="inferred from homology"/>
<feature type="compositionally biased region" description="Pro residues" evidence="2">
    <location>
        <begin position="351"/>
        <end position="362"/>
    </location>
</feature>
<gene>
    <name evidence="4" type="ORF">GCM10022377_13370</name>
</gene>
<dbReference type="SMART" id="SM00507">
    <property type="entry name" value="HNHc"/>
    <property type="match status" value="1"/>
</dbReference>
<feature type="region of interest" description="Disordered" evidence="2">
    <location>
        <begin position="449"/>
        <end position="546"/>
    </location>
</feature>
<feature type="compositionally biased region" description="Low complexity" evidence="2">
    <location>
        <begin position="522"/>
        <end position="531"/>
    </location>
</feature>
<feature type="compositionally biased region" description="Polar residues" evidence="2">
    <location>
        <begin position="370"/>
        <end position="380"/>
    </location>
</feature>
<dbReference type="Proteomes" id="UP001501536">
    <property type="component" value="Unassembled WGS sequence"/>
</dbReference>
<evidence type="ECO:0000313" key="4">
    <source>
        <dbReference type="EMBL" id="GAA3701185.1"/>
    </source>
</evidence>
<feature type="compositionally biased region" description="Pro residues" evidence="2">
    <location>
        <begin position="532"/>
        <end position="541"/>
    </location>
</feature>
<dbReference type="Pfam" id="PF01844">
    <property type="entry name" value="HNH"/>
    <property type="match status" value="1"/>
</dbReference>
<organism evidence="4 5">
    <name type="scientific">Zhihengliuella alba</name>
    <dbReference type="NCBI Taxonomy" id="547018"/>
    <lineage>
        <taxon>Bacteria</taxon>
        <taxon>Bacillati</taxon>
        <taxon>Actinomycetota</taxon>
        <taxon>Actinomycetes</taxon>
        <taxon>Micrococcales</taxon>
        <taxon>Micrococcaceae</taxon>
        <taxon>Zhihengliuella</taxon>
    </lineage>
</organism>
<dbReference type="InterPro" id="IPR003870">
    <property type="entry name" value="DUF222"/>
</dbReference>
<comment type="caution">
    <text evidence="4">The sequence shown here is derived from an EMBL/GenBank/DDBJ whole genome shotgun (WGS) entry which is preliminary data.</text>
</comment>
<dbReference type="EMBL" id="BAABCJ010000002">
    <property type="protein sequence ID" value="GAA3701185.1"/>
    <property type="molecule type" value="Genomic_DNA"/>
</dbReference>
<comment type="similarity">
    <text evidence="1">Belongs to the Rv1128c/1148c/1588c/1702c/1945/3466 family.</text>
</comment>
<feature type="compositionally biased region" description="Low complexity" evidence="2">
    <location>
        <begin position="383"/>
        <end position="400"/>
    </location>
</feature>
<feature type="region of interest" description="Disordered" evidence="2">
    <location>
        <begin position="259"/>
        <end position="279"/>
    </location>
</feature>
<feature type="compositionally biased region" description="Low complexity" evidence="2">
    <location>
        <begin position="686"/>
        <end position="714"/>
    </location>
</feature>
<sequence length="889" mass="92087">MAVSDPLVLGIGEFVVTVGDGLPAARADSSVTGALALAHDPVHNAAVPDAASSVAEASGAPADVRGAGTPPGPGEAVMIPCPLMGAEAVAALAGRFSPEGLLAFSEALKRFGEAVMLRAIADLDARDAEIIRADLDDLGRSSEAMAASLGKGRLVERAPDEALAQEIAQVRGVSRYGAARDVERARLLCRDLPEPFEALASGRLGALHARNMVDLASRIPAAEVPAASSKDPAALEERARRVAEAERAQRQRRQAFCTDVLERSTGKTPGQVEGFGKRRLERELGEPLEVRHRNARKSRRVELYAEDDGMCYLSAYLPTLAGEAIMRRLEDYARLHRHDSAADPAAQNPNPQNPSSPNPSPQNPDVQNPGVQNPGVQNPSIRGAGAAGSAPDAPDAPDGSEGSEQRTLGQLMADAFMDLLLAGPAGAGLENIVPSVVVTVPAELFPTLGTDGSTEGSSVVGSGAAAASADPAAEKPAPAKDSAAPAGGSAAPAPASAPVPVPAAAAAPPCPAPASDREAAADRAPAADPPTATGPPGPGGRPVPVAEVERLGPVDPDSLRRIIGAAPTWTRIVTDPWTGAIRAFDAEAYRPPAALRRALALRDRTCRVPGCGRRATACEPDHILEWQHGGTTRMENLVSLCKRCHRLKSWGLITCEMTPAGTLTVTTHLGTATTTYPDAAWAINGPTPAEPARTAENPAPATPASPATPSTPAAPSSPAPPAPPATPARQAPPAVLTSPRPKPARARPAPTQAEARTNTETGHTATVQSAPTGPDAHPTPAQRFPVPARIAAWIKASPRPWTPDHQRTPNPANQDDLGIDWDTADLIIEPGTGTPLPLWAPTSSTAIFEAVETAKNRTDPAELTEEGHLEHLTAALMRDLVNYLEPAPF</sequence>
<feature type="compositionally biased region" description="Low complexity" evidence="2">
    <location>
        <begin position="457"/>
        <end position="494"/>
    </location>
</feature>
<accession>A0ABP7DC24</accession>
<evidence type="ECO:0000256" key="1">
    <source>
        <dbReference type="ARBA" id="ARBA00023450"/>
    </source>
</evidence>
<feature type="region of interest" description="Disordered" evidence="2">
    <location>
        <begin position="680"/>
        <end position="781"/>
    </location>
</feature>
<feature type="compositionally biased region" description="Polar residues" evidence="2">
    <location>
        <begin position="758"/>
        <end position="771"/>
    </location>
</feature>
<feature type="compositionally biased region" description="Pro residues" evidence="2">
    <location>
        <begin position="715"/>
        <end position="726"/>
    </location>
</feature>